<accession>A0ABT3GZ30</accession>
<sequence length="42" mass="4736">MRRILRQLHDPRDERVAMLTDAVGAIALFVLLTAALYMPLIA</sequence>
<keyword evidence="1" id="KW-0812">Transmembrane</keyword>
<feature type="transmembrane region" description="Helical" evidence="1">
    <location>
        <begin position="21"/>
        <end position="41"/>
    </location>
</feature>
<dbReference type="Proteomes" id="UP001208938">
    <property type="component" value="Unassembled WGS sequence"/>
</dbReference>
<dbReference type="RefSeq" id="WP_264505760.1">
    <property type="nucleotide sequence ID" value="NZ_JAPDFL010000001.1"/>
</dbReference>
<keyword evidence="3" id="KW-1185">Reference proteome</keyword>
<comment type="caution">
    <text evidence="2">The sequence shown here is derived from an EMBL/GenBank/DDBJ whole genome shotgun (WGS) entry which is preliminary data.</text>
</comment>
<organism evidence="2 3">
    <name type="scientific">Pararhodobacter zhoushanensis</name>
    <dbReference type="NCBI Taxonomy" id="2479545"/>
    <lineage>
        <taxon>Bacteria</taxon>
        <taxon>Pseudomonadati</taxon>
        <taxon>Pseudomonadota</taxon>
        <taxon>Alphaproteobacteria</taxon>
        <taxon>Rhodobacterales</taxon>
        <taxon>Paracoccaceae</taxon>
        <taxon>Pararhodobacter</taxon>
    </lineage>
</organism>
<keyword evidence="1" id="KW-0472">Membrane</keyword>
<keyword evidence="1" id="KW-1133">Transmembrane helix</keyword>
<protein>
    <submittedName>
        <fullName evidence="2">Uncharacterized protein</fullName>
    </submittedName>
</protein>
<gene>
    <name evidence="2" type="ORF">OKW52_11105</name>
</gene>
<evidence type="ECO:0000256" key="1">
    <source>
        <dbReference type="SAM" id="Phobius"/>
    </source>
</evidence>
<reference evidence="2 3" key="1">
    <citation type="submission" date="2022-10" db="EMBL/GenBank/DDBJ databases">
        <title>Pararhodobacter sp. nov., isolated from marine algae.</title>
        <authorList>
            <person name="Choi B.J."/>
            <person name="Kim J.M."/>
            <person name="Lee J.K."/>
            <person name="Choi D.G."/>
            <person name="Jeon C.O."/>
        </authorList>
    </citation>
    <scope>NUCLEOTIDE SEQUENCE [LARGE SCALE GENOMIC DNA]</scope>
    <source>
        <strain evidence="2 3">ZQ420</strain>
    </source>
</reference>
<dbReference type="EMBL" id="JAPDFL010000001">
    <property type="protein sequence ID" value="MCW1932787.1"/>
    <property type="molecule type" value="Genomic_DNA"/>
</dbReference>
<name>A0ABT3GZ30_9RHOB</name>
<proteinExistence type="predicted"/>
<evidence type="ECO:0000313" key="2">
    <source>
        <dbReference type="EMBL" id="MCW1932787.1"/>
    </source>
</evidence>
<evidence type="ECO:0000313" key="3">
    <source>
        <dbReference type="Proteomes" id="UP001208938"/>
    </source>
</evidence>